<dbReference type="AlphaFoldDB" id="A0AAV6JES0"/>
<dbReference type="GO" id="GO:0000162">
    <property type="term" value="P:L-tryptophan biosynthetic process"/>
    <property type="evidence" value="ECO:0007669"/>
    <property type="project" value="TreeGrafter"/>
</dbReference>
<accession>A0AAV6JES0</accession>
<dbReference type="EMBL" id="JACTNZ010000008">
    <property type="protein sequence ID" value="KAG5537049.1"/>
    <property type="molecule type" value="Genomic_DNA"/>
</dbReference>
<dbReference type="InterPro" id="IPR005801">
    <property type="entry name" value="ADC_synthase"/>
</dbReference>
<dbReference type="Proteomes" id="UP000823749">
    <property type="component" value="Chromosome 8"/>
</dbReference>
<dbReference type="InterPro" id="IPR019999">
    <property type="entry name" value="Anth_synth_I-like"/>
</dbReference>
<comment type="caution">
    <text evidence="1">The sequence shown here is derived from an EMBL/GenBank/DDBJ whole genome shotgun (WGS) entry which is preliminary data.</text>
</comment>
<proteinExistence type="predicted"/>
<dbReference type="Gene3D" id="3.60.120.10">
    <property type="entry name" value="Anthranilate synthase"/>
    <property type="match status" value="1"/>
</dbReference>
<dbReference type="PANTHER" id="PTHR11236:SF9">
    <property type="entry name" value="ANTHRANILATE SYNTHASE COMPONENT 1"/>
    <property type="match status" value="1"/>
</dbReference>
<name>A0AAV6JES0_9ERIC</name>
<organism evidence="1 2">
    <name type="scientific">Rhododendron griersonianum</name>
    <dbReference type="NCBI Taxonomy" id="479676"/>
    <lineage>
        <taxon>Eukaryota</taxon>
        <taxon>Viridiplantae</taxon>
        <taxon>Streptophyta</taxon>
        <taxon>Embryophyta</taxon>
        <taxon>Tracheophyta</taxon>
        <taxon>Spermatophyta</taxon>
        <taxon>Magnoliopsida</taxon>
        <taxon>eudicotyledons</taxon>
        <taxon>Gunneridae</taxon>
        <taxon>Pentapetalae</taxon>
        <taxon>asterids</taxon>
        <taxon>Ericales</taxon>
        <taxon>Ericaceae</taxon>
        <taxon>Ericoideae</taxon>
        <taxon>Rhodoreae</taxon>
        <taxon>Rhododendron</taxon>
    </lineage>
</organism>
<protein>
    <submittedName>
        <fullName evidence="1">Uncharacterized protein</fullName>
    </submittedName>
</protein>
<reference evidence="1" key="1">
    <citation type="submission" date="2020-08" db="EMBL/GenBank/DDBJ databases">
        <title>Plant Genome Project.</title>
        <authorList>
            <person name="Zhang R.-G."/>
        </authorList>
    </citation>
    <scope>NUCLEOTIDE SEQUENCE</scope>
    <source>
        <strain evidence="1">WSP0</strain>
        <tissue evidence="1">Leaf</tissue>
    </source>
</reference>
<gene>
    <name evidence="1" type="ORF">RHGRI_024484</name>
</gene>
<sequence length="278" mass="31309">METLGLSLYRPISFKSLLSAPTTSSLTLFHPPAVHFRLIRCSGTLSSSVDHWREFSEAAKHGNLIPLYRSIPSGHLTPETAYRCLVKEDERDAPSFLFESVEPGCQQFIRSQEKKNPALLPQNRVVLSRPLERVHRSCEAWESDSSVLEYPVRSPDAGDGLPLLGEVDHWSEFSEAAKHGNLIPLYWSITSDHLTPETAYRCLVKEDERDAPSFLFESDLHAAPDDERVPKHLSGRKRTAGGWKRVRDKVVGAESRGLKEIGLYKDRPNVSIPEGREI</sequence>
<evidence type="ECO:0000313" key="2">
    <source>
        <dbReference type="Proteomes" id="UP000823749"/>
    </source>
</evidence>
<evidence type="ECO:0000313" key="1">
    <source>
        <dbReference type="EMBL" id="KAG5537049.1"/>
    </source>
</evidence>
<dbReference type="PANTHER" id="PTHR11236">
    <property type="entry name" value="AMINOBENZOATE/ANTHRANILATE SYNTHASE"/>
    <property type="match status" value="1"/>
</dbReference>
<keyword evidence="2" id="KW-1185">Reference proteome</keyword>